<gene>
    <name evidence="2" type="ORF">FO440_04685</name>
</gene>
<keyword evidence="3" id="KW-1185">Reference proteome</keyword>
<sequence>MHVHVPHQLRFLLAFLAVMIIISTWLIIRNNGTKSDYSHASGKILTLTKRLTPKLPYSDYGSYRYLIIENYPYPFEIYNDDQNPLIDGLKKGDMVTAYYYETDNTHDERINRFLQFLQKGNKMYVKQREFNKQMGYYLIMLCLVFALFFYRLYKAGKIPY</sequence>
<dbReference type="RefSeq" id="WP_144247057.1">
    <property type="nucleotide sequence ID" value="NZ_VLPK01000001.1"/>
</dbReference>
<dbReference type="Proteomes" id="UP000318733">
    <property type="component" value="Unassembled WGS sequence"/>
</dbReference>
<proteinExistence type="predicted"/>
<keyword evidence="1" id="KW-1133">Transmembrane helix</keyword>
<accession>A0A556MU68</accession>
<evidence type="ECO:0000256" key="1">
    <source>
        <dbReference type="SAM" id="Phobius"/>
    </source>
</evidence>
<protein>
    <recommendedName>
        <fullName evidence="4">DUF3592 domain-containing protein</fullName>
    </recommendedName>
</protein>
<organism evidence="2 3">
    <name type="scientific">Mucilaginibacter corticis</name>
    <dbReference type="NCBI Taxonomy" id="2597670"/>
    <lineage>
        <taxon>Bacteria</taxon>
        <taxon>Pseudomonadati</taxon>
        <taxon>Bacteroidota</taxon>
        <taxon>Sphingobacteriia</taxon>
        <taxon>Sphingobacteriales</taxon>
        <taxon>Sphingobacteriaceae</taxon>
        <taxon>Mucilaginibacter</taxon>
    </lineage>
</organism>
<dbReference type="AlphaFoldDB" id="A0A556MU68"/>
<dbReference type="OrthoDB" id="880914at2"/>
<evidence type="ECO:0008006" key="4">
    <source>
        <dbReference type="Google" id="ProtNLM"/>
    </source>
</evidence>
<feature type="transmembrane region" description="Helical" evidence="1">
    <location>
        <begin position="12"/>
        <end position="28"/>
    </location>
</feature>
<comment type="caution">
    <text evidence="2">The sequence shown here is derived from an EMBL/GenBank/DDBJ whole genome shotgun (WGS) entry which is preliminary data.</text>
</comment>
<evidence type="ECO:0000313" key="2">
    <source>
        <dbReference type="EMBL" id="TSJ43491.1"/>
    </source>
</evidence>
<keyword evidence="1" id="KW-0472">Membrane</keyword>
<name>A0A556MU68_9SPHI</name>
<feature type="transmembrane region" description="Helical" evidence="1">
    <location>
        <begin position="134"/>
        <end position="153"/>
    </location>
</feature>
<dbReference type="EMBL" id="VLPK01000001">
    <property type="protein sequence ID" value="TSJ43491.1"/>
    <property type="molecule type" value="Genomic_DNA"/>
</dbReference>
<keyword evidence="1" id="KW-0812">Transmembrane</keyword>
<evidence type="ECO:0000313" key="3">
    <source>
        <dbReference type="Proteomes" id="UP000318733"/>
    </source>
</evidence>
<reference evidence="2 3" key="1">
    <citation type="submission" date="2019-07" db="EMBL/GenBank/DDBJ databases">
        <authorList>
            <person name="Huq M.A."/>
        </authorList>
    </citation>
    <scope>NUCLEOTIDE SEQUENCE [LARGE SCALE GENOMIC DNA]</scope>
    <source>
        <strain evidence="2 3">MAH-19</strain>
    </source>
</reference>